<dbReference type="InterPro" id="IPR011010">
    <property type="entry name" value="DNA_brk_join_enz"/>
</dbReference>
<accession>A0A5M6CQU2</accession>
<dbReference type="GO" id="GO:0006310">
    <property type="term" value="P:DNA recombination"/>
    <property type="evidence" value="ECO:0007669"/>
    <property type="project" value="UniProtKB-KW"/>
</dbReference>
<dbReference type="InterPro" id="IPR002104">
    <property type="entry name" value="Integrase_catalytic"/>
</dbReference>
<evidence type="ECO:0000313" key="4">
    <source>
        <dbReference type="Proteomes" id="UP000323632"/>
    </source>
</evidence>
<organism evidence="3 4">
    <name type="scientific">Taibaiella lutea</name>
    <dbReference type="NCBI Taxonomy" id="2608001"/>
    <lineage>
        <taxon>Bacteria</taxon>
        <taxon>Pseudomonadati</taxon>
        <taxon>Bacteroidota</taxon>
        <taxon>Chitinophagia</taxon>
        <taxon>Chitinophagales</taxon>
        <taxon>Chitinophagaceae</taxon>
        <taxon>Taibaiella</taxon>
    </lineage>
</organism>
<dbReference type="GO" id="GO:0015074">
    <property type="term" value="P:DNA integration"/>
    <property type="evidence" value="ECO:0007669"/>
    <property type="project" value="InterPro"/>
</dbReference>
<evidence type="ECO:0000259" key="2">
    <source>
        <dbReference type="PROSITE" id="PS51898"/>
    </source>
</evidence>
<reference evidence="3 4" key="1">
    <citation type="submission" date="2019-09" db="EMBL/GenBank/DDBJ databases">
        <title>Genome sequence and assembly of Taibaiella sp.</title>
        <authorList>
            <person name="Chhetri G."/>
        </authorList>
    </citation>
    <scope>NUCLEOTIDE SEQUENCE [LARGE SCALE GENOMIC DNA]</scope>
    <source>
        <strain evidence="3 4">KVB11</strain>
    </source>
</reference>
<comment type="caution">
    <text evidence="3">The sequence shown here is derived from an EMBL/GenBank/DDBJ whole genome shotgun (WGS) entry which is preliminary data.</text>
</comment>
<keyword evidence="4" id="KW-1185">Reference proteome</keyword>
<name>A0A5M6CQU2_9BACT</name>
<dbReference type="Pfam" id="PF00589">
    <property type="entry name" value="Phage_integrase"/>
    <property type="match status" value="1"/>
</dbReference>
<protein>
    <submittedName>
        <fullName evidence="3">Tyrosine-type recombinase/integrase</fullName>
    </submittedName>
</protein>
<dbReference type="Gene3D" id="1.10.443.10">
    <property type="entry name" value="Intergrase catalytic core"/>
    <property type="match status" value="1"/>
</dbReference>
<dbReference type="GO" id="GO:0003677">
    <property type="term" value="F:DNA binding"/>
    <property type="evidence" value="ECO:0007669"/>
    <property type="project" value="InterPro"/>
</dbReference>
<dbReference type="SUPFAM" id="SSF56349">
    <property type="entry name" value="DNA breaking-rejoining enzymes"/>
    <property type="match status" value="1"/>
</dbReference>
<dbReference type="PROSITE" id="PS51898">
    <property type="entry name" value="TYR_RECOMBINASE"/>
    <property type="match status" value="1"/>
</dbReference>
<dbReference type="AlphaFoldDB" id="A0A5M6CQU2"/>
<proteinExistence type="predicted"/>
<dbReference type="InterPro" id="IPR013762">
    <property type="entry name" value="Integrase-like_cat_sf"/>
</dbReference>
<dbReference type="Proteomes" id="UP000323632">
    <property type="component" value="Unassembled WGS sequence"/>
</dbReference>
<evidence type="ECO:0000256" key="1">
    <source>
        <dbReference type="ARBA" id="ARBA00023172"/>
    </source>
</evidence>
<dbReference type="EMBL" id="VWSH01000001">
    <property type="protein sequence ID" value="KAA5537517.1"/>
    <property type="molecule type" value="Genomic_DNA"/>
</dbReference>
<gene>
    <name evidence="3" type="ORF">F0919_03485</name>
</gene>
<evidence type="ECO:0000313" key="3">
    <source>
        <dbReference type="EMBL" id="KAA5537517.1"/>
    </source>
</evidence>
<feature type="domain" description="Tyr recombinase" evidence="2">
    <location>
        <begin position="1"/>
        <end position="59"/>
    </location>
</feature>
<keyword evidence="1" id="KW-0233">DNA recombination</keyword>
<sequence length="59" mass="6161">MVLAKALGIDKPVTTHSARHSFATILKNSGAPVAIISQALGHSSEATTQNYLASLKQTN</sequence>